<sequence>MARGGVTGAGRGNGGRSAANSGVNDGGNQFTILDHSNFERSPAEDSTSKSLVNSSGNFRNRREKPVCSHCGIVGHVVDKCYKLHGFPPGFKFRNHVSNGKPVVSQTSANSDISEDTSVVHSKLSPNQCQQIIAFLSSQLQHTTTTHQTIEDQQPTISNFTDSGTSIVQSRSSISSPPIQSRSFRAIRKPSYL</sequence>
<evidence type="ECO:0000313" key="2">
    <source>
        <dbReference type="EMBL" id="KAK0606056.1"/>
    </source>
</evidence>
<feature type="compositionally biased region" description="Basic and acidic residues" evidence="1">
    <location>
        <begin position="36"/>
        <end position="47"/>
    </location>
</feature>
<feature type="compositionally biased region" description="Polar residues" evidence="1">
    <location>
        <begin position="48"/>
        <end position="58"/>
    </location>
</feature>
<name>A0AA39W852_ACESA</name>
<proteinExistence type="predicted"/>
<organism evidence="2 3">
    <name type="scientific">Acer saccharum</name>
    <name type="common">Sugar maple</name>
    <dbReference type="NCBI Taxonomy" id="4024"/>
    <lineage>
        <taxon>Eukaryota</taxon>
        <taxon>Viridiplantae</taxon>
        <taxon>Streptophyta</taxon>
        <taxon>Embryophyta</taxon>
        <taxon>Tracheophyta</taxon>
        <taxon>Spermatophyta</taxon>
        <taxon>Magnoliopsida</taxon>
        <taxon>eudicotyledons</taxon>
        <taxon>Gunneridae</taxon>
        <taxon>Pentapetalae</taxon>
        <taxon>rosids</taxon>
        <taxon>malvids</taxon>
        <taxon>Sapindales</taxon>
        <taxon>Sapindaceae</taxon>
        <taxon>Hippocastanoideae</taxon>
        <taxon>Acereae</taxon>
        <taxon>Acer</taxon>
    </lineage>
</organism>
<feature type="compositionally biased region" description="Low complexity" evidence="1">
    <location>
        <begin position="168"/>
        <end position="182"/>
    </location>
</feature>
<accession>A0AA39W852</accession>
<dbReference type="PANTHER" id="PTHR34222:SF99">
    <property type="entry name" value="PROTEIN, PUTATIVE-RELATED"/>
    <property type="match status" value="1"/>
</dbReference>
<feature type="region of interest" description="Disordered" evidence="1">
    <location>
        <begin position="1"/>
        <end position="59"/>
    </location>
</feature>
<reference evidence="2" key="2">
    <citation type="submission" date="2023-06" db="EMBL/GenBank/DDBJ databases">
        <authorList>
            <person name="Swenson N.G."/>
            <person name="Wegrzyn J.L."/>
            <person name="Mcevoy S.L."/>
        </authorList>
    </citation>
    <scope>NUCLEOTIDE SEQUENCE</scope>
    <source>
        <strain evidence="2">NS2018</strain>
        <tissue evidence="2">Leaf</tissue>
    </source>
</reference>
<dbReference type="EMBL" id="JAUESC010000002">
    <property type="protein sequence ID" value="KAK0606056.1"/>
    <property type="molecule type" value="Genomic_DNA"/>
</dbReference>
<dbReference type="Proteomes" id="UP001168877">
    <property type="component" value="Unassembled WGS sequence"/>
</dbReference>
<dbReference type="AlphaFoldDB" id="A0AA39W852"/>
<keyword evidence="3" id="KW-1185">Reference proteome</keyword>
<feature type="region of interest" description="Disordered" evidence="1">
    <location>
        <begin position="160"/>
        <end position="192"/>
    </location>
</feature>
<reference evidence="2" key="1">
    <citation type="journal article" date="2022" name="Plant J.">
        <title>Strategies of tolerance reflected in two North American maple genomes.</title>
        <authorList>
            <person name="McEvoy S.L."/>
            <person name="Sezen U.U."/>
            <person name="Trouern-Trend A."/>
            <person name="McMahon S.M."/>
            <person name="Schaberg P.G."/>
            <person name="Yang J."/>
            <person name="Wegrzyn J.L."/>
            <person name="Swenson N.G."/>
        </authorList>
    </citation>
    <scope>NUCLEOTIDE SEQUENCE</scope>
    <source>
        <strain evidence="2">NS2018</strain>
    </source>
</reference>
<evidence type="ECO:0000256" key="1">
    <source>
        <dbReference type="SAM" id="MobiDB-lite"/>
    </source>
</evidence>
<protein>
    <submittedName>
        <fullName evidence="2">Uncharacterized protein</fullName>
    </submittedName>
</protein>
<comment type="caution">
    <text evidence="2">The sequence shown here is derived from an EMBL/GenBank/DDBJ whole genome shotgun (WGS) entry which is preliminary data.</text>
</comment>
<feature type="compositionally biased region" description="Gly residues" evidence="1">
    <location>
        <begin position="1"/>
        <end position="15"/>
    </location>
</feature>
<dbReference type="PANTHER" id="PTHR34222">
    <property type="entry name" value="GAG_PRE-INTEGRS DOMAIN-CONTAINING PROTEIN"/>
    <property type="match status" value="1"/>
</dbReference>
<gene>
    <name evidence="2" type="ORF">LWI29_033682</name>
</gene>
<evidence type="ECO:0000313" key="3">
    <source>
        <dbReference type="Proteomes" id="UP001168877"/>
    </source>
</evidence>